<dbReference type="InterPro" id="IPR029903">
    <property type="entry name" value="RmlD-like-bd"/>
</dbReference>
<dbReference type="Pfam" id="PF04321">
    <property type="entry name" value="RmlD_sub_bind"/>
    <property type="match status" value="1"/>
</dbReference>
<evidence type="ECO:0000256" key="1">
    <source>
        <dbReference type="ARBA" id="ARBA00010944"/>
    </source>
</evidence>
<dbReference type="KEGG" id="ipo:Ilyop_2318"/>
<reference evidence="4 5" key="1">
    <citation type="journal article" date="2010" name="Stand. Genomic Sci.">
        <title>Complete genome sequence of Ilyobacter polytropus type strain (CuHbu1).</title>
        <authorList>
            <person name="Sikorski J."/>
            <person name="Chertkov O."/>
            <person name="Lapidus A."/>
            <person name="Nolan M."/>
            <person name="Lucas S."/>
            <person name="Del Rio T.G."/>
            <person name="Tice H."/>
            <person name="Cheng J.F."/>
            <person name="Tapia R."/>
            <person name="Han C."/>
            <person name="Goodwin L."/>
            <person name="Pitluck S."/>
            <person name="Liolios K."/>
            <person name="Ivanova N."/>
            <person name="Mavromatis K."/>
            <person name="Mikhailova N."/>
            <person name="Pati A."/>
            <person name="Chen A."/>
            <person name="Palaniappan K."/>
            <person name="Land M."/>
            <person name="Hauser L."/>
            <person name="Chang Y.J."/>
            <person name="Jeffries C.D."/>
            <person name="Brambilla E."/>
            <person name="Yasawong M."/>
            <person name="Rohde M."/>
            <person name="Pukall R."/>
            <person name="Spring S."/>
            <person name="Goker M."/>
            <person name="Woyke T."/>
            <person name="Bristow J."/>
            <person name="Eisen J.A."/>
            <person name="Markowitz V."/>
            <person name="Hugenholtz P."/>
            <person name="Kyrpides N.C."/>
            <person name="Klenk H.P."/>
        </authorList>
    </citation>
    <scope>NUCLEOTIDE SEQUENCE [LARGE SCALE GENOMIC DNA]</scope>
    <source>
        <strain evidence="5">ATCC 51220 / DSM 2926 / LMG 16218 / CuHBu1</strain>
        <plasmid evidence="5">pILYOP01</plasmid>
    </source>
</reference>
<dbReference type="InterPro" id="IPR005913">
    <property type="entry name" value="dTDP_dehydrorham_reduct"/>
</dbReference>
<keyword evidence="2" id="KW-0521">NADP</keyword>
<feature type="domain" description="RmlD-like substrate binding" evidence="3">
    <location>
        <begin position="2"/>
        <end position="278"/>
    </location>
</feature>
<evidence type="ECO:0000313" key="4">
    <source>
        <dbReference type="EMBL" id="ADO84078.1"/>
    </source>
</evidence>
<gene>
    <name evidence="4" type="ordered locus">Ilyop_2318</name>
</gene>
<proteinExistence type="inferred from homology"/>
<dbReference type="PANTHER" id="PTHR10491:SF4">
    <property type="entry name" value="METHIONINE ADENOSYLTRANSFERASE 2 SUBUNIT BETA"/>
    <property type="match status" value="1"/>
</dbReference>
<evidence type="ECO:0000256" key="2">
    <source>
        <dbReference type="RuleBase" id="RU364082"/>
    </source>
</evidence>
<comment type="pathway">
    <text evidence="2">Carbohydrate biosynthesis; dTDP-L-rhamnose biosynthesis.</text>
</comment>
<evidence type="ECO:0000259" key="3">
    <source>
        <dbReference type="Pfam" id="PF04321"/>
    </source>
</evidence>
<dbReference type="OrthoDB" id="9803892at2"/>
<evidence type="ECO:0000313" key="5">
    <source>
        <dbReference type="Proteomes" id="UP000006875"/>
    </source>
</evidence>
<dbReference type="AlphaFoldDB" id="E3HD78"/>
<dbReference type="NCBIfam" id="TIGR01214">
    <property type="entry name" value="rmlD"/>
    <property type="match status" value="1"/>
</dbReference>
<accession>E3HD78</accession>
<dbReference type="UniPathway" id="UPA00124"/>
<dbReference type="Gene3D" id="3.40.50.720">
    <property type="entry name" value="NAD(P)-binding Rossmann-like Domain"/>
    <property type="match status" value="1"/>
</dbReference>
<dbReference type="GO" id="GO:0005829">
    <property type="term" value="C:cytosol"/>
    <property type="evidence" value="ECO:0007669"/>
    <property type="project" value="TreeGrafter"/>
</dbReference>
<dbReference type="GO" id="GO:0008831">
    <property type="term" value="F:dTDP-4-dehydrorhamnose reductase activity"/>
    <property type="evidence" value="ECO:0007669"/>
    <property type="project" value="UniProtKB-EC"/>
</dbReference>
<protein>
    <recommendedName>
        <fullName evidence="2">dTDP-4-dehydrorhamnose reductase</fullName>
        <ecNumber evidence="2">1.1.1.133</ecNumber>
    </recommendedName>
</protein>
<sequence length="283" mass="32146">MILLTGGKGQLGSEFQKLFKKLGVEYIAPGHREMDITDINAVKNFLDGKNIDFVINCAAYNDVDRAEMEPENCFAVNCLAPENLALESKKIGAVFVTYSSDFVFDGEKKKPYTESDIVNPMSVYSKSKAEGEKRVFTACDKIFVIRTSWVFGTGNNNFVKNVINWSQQRGKIELVEDQVSSPTYAKDLAEYSWKLINSDKYGLYHLSNTGTASKYEEGKYILEKIGWKGELLKVKTSKFNLPAKRPRYSKLSNQKAEKITGKKMPQWKNSIDRFFEEIKEGDL</sequence>
<dbReference type="CDD" id="cd05254">
    <property type="entry name" value="dTDP_HR_like_SDR_e"/>
    <property type="match status" value="1"/>
</dbReference>
<geneLocation type="plasmid" evidence="4 5">
    <name>pILYOP01</name>
</geneLocation>
<dbReference type="InterPro" id="IPR036291">
    <property type="entry name" value="NAD(P)-bd_dom_sf"/>
</dbReference>
<keyword evidence="4" id="KW-0614">Plasmid</keyword>
<comment type="similarity">
    <text evidence="1 2">Belongs to the dTDP-4-dehydrorhamnose reductase family.</text>
</comment>
<dbReference type="SUPFAM" id="SSF51735">
    <property type="entry name" value="NAD(P)-binding Rossmann-fold domains"/>
    <property type="match status" value="1"/>
</dbReference>
<dbReference type="HOGENOM" id="CLU_045518_1_2_0"/>
<dbReference type="GO" id="GO:0019305">
    <property type="term" value="P:dTDP-rhamnose biosynthetic process"/>
    <property type="evidence" value="ECO:0007669"/>
    <property type="project" value="UniProtKB-UniPathway"/>
</dbReference>
<keyword evidence="5" id="KW-1185">Reference proteome</keyword>
<comment type="function">
    <text evidence="2">Catalyzes the reduction of dTDP-6-deoxy-L-lyxo-4-hexulose to yield dTDP-L-rhamnose.</text>
</comment>
<organism evidence="4 5">
    <name type="scientific">Ilyobacter polytropus (strain ATCC 51220 / DSM 2926 / LMG 16218 / CuHBu1)</name>
    <dbReference type="NCBI Taxonomy" id="572544"/>
    <lineage>
        <taxon>Bacteria</taxon>
        <taxon>Fusobacteriati</taxon>
        <taxon>Fusobacteriota</taxon>
        <taxon>Fusobacteriia</taxon>
        <taxon>Fusobacteriales</taxon>
        <taxon>Fusobacteriaceae</taxon>
        <taxon>Ilyobacter</taxon>
    </lineage>
</organism>
<dbReference type="EMBL" id="CP002282">
    <property type="protein sequence ID" value="ADO84078.1"/>
    <property type="molecule type" value="Genomic_DNA"/>
</dbReference>
<dbReference type="Proteomes" id="UP000006875">
    <property type="component" value="Plasmid pILYOP01"/>
</dbReference>
<keyword evidence="2 4" id="KW-0560">Oxidoreductase</keyword>
<name>E3HD78_ILYPC</name>
<dbReference type="PANTHER" id="PTHR10491">
    <property type="entry name" value="DTDP-4-DEHYDRORHAMNOSE REDUCTASE"/>
    <property type="match status" value="1"/>
</dbReference>
<dbReference type="Gene3D" id="3.90.25.10">
    <property type="entry name" value="UDP-galactose 4-epimerase, domain 1"/>
    <property type="match status" value="1"/>
</dbReference>
<dbReference type="RefSeq" id="WP_013388737.1">
    <property type="nucleotide sequence ID" value="NC_014633.1"/>
</dbReference>
<dbReference type="EC" id="1.1.1.133" evidence="2"/>